<dbReference type="GO" id="GO:0051607">
    <property type="term" value="P:defense response to virus"/>
    <property type="evidence" value="ECO:0007669"/>
    <property type="project" value="UniProtKB-KW"/>
</dbReference>
<protein>
    <recommendedName>
        <fullName evidence="1">RNA-directed DNA polymerase</fullName>
        <ecNumber evidence="1">2.7.7.49</ecNumber>
    </recommendedName>
</protein>
<dbReference type="InterPro" id="IPR000123">
    <property type="entry name" value="Reverse_transcriptase_msDNA"/>
</dbReference>
<keyword evidence="3" id="KW-0548">Nucleotidyltransferase</keyword>
<evidence type="ECO:0000313" key="13">
    <source>
        <dbReference type="EMBL" id="SIN62684.1"/>
    </source>
</evidence>
<feature type="region of interest" description="Disordered" evidence="10">
    <location>
        <begin position="1"/>
        <end position="27"/>
    </location>
</feature>
<dbReference type="NCBIfam" id="TIGR04416">
    <property type="entry name" value="group_II_RT_mat"/>
    <property type="match status" value="1"/>
</dbReference>
<keyword evidence="15" id="KW-1185">Reference proteome</keyword>
<dbReference type="InterPro" id="IPR043502">
    <property type="entry name" value="DNA/RNA_pol_sf"/>
</dbReference>
<dbReference type="InterPro" id="IPR051083">
    <property type="entry name" value="GrpII_Intron_Splice-Mob/Def"/>
</dbReference>
<evidence type="ECO:0000256" key="10">
    <source>
        <dbReference type="SAM" id="MobiDB-lite"/>
    </source>
</evidence>
<dbReference type="EMBL" id="AP022869">
    <property type="protein sequence ID" value="BCB70944.1"/>
    <property type="molecule type" value="Genomic_DNA"/>
</dbReference>
<feature type="compositionally biased region" description="Polar residues" evidence="10">
    <location>
        <begin position="1"/>
        <end position="23"/>
    </location>
</feature>
<keyword evidence="5" id="KW-0460">Magnesium</keyword>
<dbReference type="SUPFAM" id="SSF56672">
    <property type="entry name" value="DNA/RNA polymerases"/>
    <property type="match status" value="1"/>
</dbReference>
<organism evidence="13 14">
    <name type="scientific">Vreelandella aquamarina</name>
    <dbReference type="NCBI Taxonomy" id="77097"/>
    <lineage>
        <taxon>Bacteria</taxon>
        <taxon>Pseudomonadati</taxon>
        <taxon>Pseudomonadota</taxon>
        <taxon>Gammaproteobacteria</taxon>
        <taxon>Oceanospirillales</taxon>
        <taxon>Halomonadaceae</taxon>
        <taxon>Vreelandella</taxon>
    </lineage>
</organism>
<dbReference type="Proteomes" id="UP000501053">
    <property type="component" value="Chromosome"/>
</dbReference>
<evidence type="ECO:0000256" key="9">
    <source>
        <dbReference type="ARBA" id="ARBA00048173"/>
    </source>
</evidence>
<evidence type="ECO:0000313" key="12">
    <source>
        <dbReference type="EMBL" id="BCB70944.1"/>
    </source>
</evidence>
<evidence type="ECO:0000256" key="8">
    <source>
        <dbReference type="ARBA" id="ARBA00034120"/>
    </source>
</evidence>
<keyword evidence="2" id="KW-0808">Transferase</keyword>
<comment type="catalytic activity">
    <reaction evidence="9">
        <text>DNA(n) + a 2'-deoxyribonucleoside 5'-triphosphate = DNA(n+1) + diphosphate</text>
        <dbReference type="Rhea" id="RHEA:22508"/>
        <dbReference type="Rhea" id="RHEA-COMP:17339"/>
        <dbReference type="Rhea" id="RHEA-COMP:17340"/>
        <dbReference type="ChEBI" id="CHEBI:33019"/>
        <dbReference type="ChEBI" id="CHEBI:61560"/>
        <dbReference type="ChEBI" id="CHEBI:173112"/>
        <dbReference type="EC" id="2.7.7.49"/>
    </reaction>
</comment>
<dbReference type="GO" id="GO:0046872">
    <property type="term" value="F:metal ion binding"/>
    <property type="evidence" value="ECO:0007669"/>
    <property type="project" value="UniProtKB-KW"/>
</dbReference>
<evidence type="ECO:0000256" key="6">
    <source>
        <dbReference type="ARBA" id="ARBA00022918"/>
    </source>
</evidence>
<evidence type="ECO:0000256" key="2">
    <source>
        <dbReference type="ARBA" id="ARBA00022679"/>
    </source>
</evidence>
<proteinExistence type="inferred from homology"/>
<dbReference type="PRINTS" id="PR00866">
    <property type="entry name" value="RNADNAPOLMS"/>
</dbReference>
<dbReference type="GO" id="GO:0003723">
    <property type="term" value="F:RNA binding"/>
    <property type="evidence" value="ECO:0007669"/>
    <property type="project" value="InterPro"/>
</dbReference>
<sequence length="462" mass="53114">MKTETDANTVTHPEGQEQNSTPRPVSVETIPASLSWTKAESASLMERVVDPVNMEGAYRKVVANKGAPGVDSMTVHQLAGHLKQYWPTLRERLLADAYHPSPIRATTIPKPKGGTRQLGIPTVTDRLIQQALSQVLMPIFDPGFSESSYGYRPKRSAKQAVSAMKAHVTAGHRWVVDLDLEAFFDRVNHDLLMARVARRVDDKRVLRLIRRYLEAGMFQHGLPTPRRRGTPQGGPLSPLLANILLDDMDKALERRGHRFCRYADDVQIYVRSRRAGERVMGSLSEYLESSLRLTVNRRKSAVDRPWLRGYLSYSLTRHKQSKLTLAKTSLTRMMQRVREILKRGRGRNIQRVIKGLRPVLRGWANYFNLVDVKRPLEALDQWIRRRLRGLIWRQWKRRATRRRKLRGLGLDAYRAWKSAGNGRGPWWNAGASHMNQALPRKWFYDQGLISILDTVRWLKRSA</sequence>
<dbReference type="Proteomes" id="UP000185024">
    <property type="component" value="Unassembled WGS sequence"/>
</dbReference>
<evidence type="ECO:0000256" key="7">
    <source>
        <dbReference type="ARBA" id="ARBA00023118"/>
    </source>
</evidence>
<accession>A0A1N6HH15</accession>
<dbReference type="Pfam" id="PF08388">
    <property type="entry name" value="GIIM"/>
    <property type="match status" value="1"/>
</dbReference>
<dbReference type="InterPro" id="IPR013597">
    <property type="entry name" value="Mat_intron_G2"/>
</dbReference>
<feature type="domain" description="Reverse transcriptase" evidence="11">
    <location>
        <begin position="89"/>
        <end position="315"/>
    </location>
</feature>
<evidence type="ECO:0000313" key="14">
    <source>
        <dbReference type="Proteomes" id="UP000185024"/>
    </source>
</evidence>
<dbReference type="Pfam" id="PF00078">
    <property type="entry name" value="RVT_1"/>
    <property type="match status" value="1"/>
</dbReference>
<dbReference type="PANTHER" id="PTHR34047:SF8">
    <property type="entry name" value="PROTEIN YKFC"/>
    <property type="match status" value="1"/>
</dbReference>
<dbReference type="CDD" id="cd01651">
    <property type="entry name" value="RT_G2_intron"/>
    <property type="match status" value="1"/>
</dbReference>
<evidence type="ECO:0000259" key="11">
    <source>
        <dbReference type="PROSITE" id="PS50878"/>
    </source>
</evidence>
<keyword evidence="6 13" id="KW-0695">RNA-directed DNA polymerase</keyword>
<dbReference type="InterPro" id="IPR000477">
    <property type="entry name" value="RT_dom"/>
</dbReference>
<keyword evidence="7" id="KW-0051">Antiviral defense</keyword>
<dbReference type="AlphaFoldDB" id="A0A1N6HH15"/>
<reference evidence="12 15" key="2">
    <citation type="submission" date="2020-03" db="EMBL/GenBank/DDBJ databases">
        <title>Complete Genome Sequence of Halomonas meridiana strain Eplume2, isolated from hydrothermal-plume in the north east Pacific Ocean.</title>
        <authorList>
            <person name="Kurihara Y."/>
            <person name="Kawai S."/>
            <person name="Sakai A."/>
            <person name="Galipon J."/>
            <person name="Arakawa K."/>
        </authorList>
    </citation>
    <scope>NUCLEOTIDE SEQUENCE [LARGE SCALE GENOMIC DNA]</scope>
    <source>
        <strain evidence="12 15">Eplume2</strain>
    </source>
</reference>
<evidence type="ECO:0000256" key="3">
    <source>
        <dbReference type="ARBA" id="ARBA00022695"/>
    </source>
</evidence>
<evidence type="ECO:0000256" key="1">
    <source>
        <dbReference type="ARBA" id="ARBA00012493"/>
    </source>
</evidence>
<dbReference type="EC" id="2.7.7.49" evidence="1"/>
<name>A0A1N6HH15_9GAMM</name>
<dbReference type="PROSITE" id="PS50878">
    <property type="entry name" value="RT_POL"/>
    <property type="match status" value="1"/>
</dbReference>
<keyword evidence="4" id="KW-0479">Metal-binding</keyword>
<dbReference type="EMBL" id="FSQX01000001">
    <property type="protein sequence ID" value="SIN62684.1"/>
    <property type="molecule type" value="Genomic_DNA"/>
</dbReference>
<evidence type="ECO:0000256" key="5">
    <source>
        <dbReference type="ARBA" id="ARBA00022842"/>
    </source>
</evidence>
<evidence type="ECO:0000313" key="15">
    <source>
        <dbReference type="Proteomes" id="UP000501053"/>
    </source>
</evidence>
<dbReference type="GO" id="GO:0003964">
    <property type="term" value="F:RNA-directed DNA polymerase activity"/>
    <property type="evidence" value="ECO:0007669"/>
    <property type="project" value="UniProtKB-KW"/>
</dbReference>
<dbReference type="RefSeq" id="WP_074210748.1">
    <property type="nucleotide sequence ID" value="NZ_AP022869.1"/>
</dbReference>
<evidence type="ECO:0000256" key="4">
    <source>
        <dbReference type="ARBA" id="ARBA00022723"/>
    </source>
</evidence>
<dbReference type="PANTHER" id="PTHR34047">
    <property type="entry name" value="NUCLEAR INTRON MATURASE 1, MITOCHONDRIAL-RELATED"/>
    <property type="match status" value="1"/>
</dbReference>
<dbReference type="InterPro" id="IPR030931">
    <property type="entry name" value="Group_II_RT_mat"/>
</dbReference>
<gene>
    <name evidence="12" type="ORF">HMEPL2_12950</name>
    <name evidence="13" type="ORF">SAMN05878438_0977</name>
</gene>
<reference evidence="13 14" key="1">
    <citation type="submission" date="2016-11" db="EMBL/GenBank/DDBJ databases">
        <authorList>
            <person name="Jaros S."/>
            <person name="Januszkiewicz K."/>
            <person name="Wedrychowicz H."/>
        </authorList>
    </citation>
    <scope>NUCLEOTIDE SEQUENCE [LARGE SCALE GENOMIC DNA]</scope>
    <source>
        <strain evidence="13 14">ACAM 239</strain>
    </source>
</reference>
<comment type="similarity">
    <text evidence="8">Belongs to the bacterial reverse transcriptase family.</text>
</comment>